<dbReference type="AlphaFoldDB" id="A0A369KFW8"/>
<dbReference type="EMBL" id="LUEZ02000004">
    <property type="protein sequence ID" value="RDB30634.1"/>
    <property type="molecule type" value="Genomic_DNA"/>
</dbReference>
<dbReference type="InParanoid" id="A0A369KFW8"/>
<evidence type="ECO:0000313" key="2">
    <source>
        <dbReference type="EMBL" id="RDB30634.1"/>
    </source>
</evidence>
<reference evidence="2" key="1">
    <citation type="submission" date="2018-04" db="EMBL/GenBank/DDBJ databases">
        <title>Whole genome sequencing of Hypsizygus marmoreus.</title>
        <authorList>
            <person name="Choi I.-G."/>
            <person name="Min B."/>
            <person name="Kim J.-G."/>
            <person name="Kim S."/>
            <person name="Oh Y.-L."/>
            <person name="Kong W.-S."/>
            <person name="Park H."/>
            <person name="Jeong J."/>
            <person name="Song E.-S."/>
        </authorList>
    </citation>
    <scope>NUCLEOTIDE SEQUENCE [LARGE SCALE GENOMIC DNA]</scope>
    <source>
        <strain evidence="2">51987-8</strain>
    </source>
</reference>
<organism evidence="2 3">
    <name type="scientific">Hypsizygus marmoreus</name>
    <name type="common">White beech mushroom</name>
    <name type="synonym">Agaricus marmoreus</name>
    <dbReference type="NCBI Taxonomy" id="39966"/>
    <lineage>
        <taxon>Eukaryota</taxon>
        <taxon>Fungi</taxon>
        <taxon>Dikarya</taxon>
        <taxon>Basidiomycota</taxon>
        <taxon>Agaricomycotina</taxon>
        <taxon>Agaricomycetes</taxon>
        <taxon>Agaricomycetidae</taxon>
        <taxon>Agaricales</taxon>
        <taxon>Tricholomatineae</taxon>
        <taxon>Lyophyllaceae</taxon>
        <taxon>Hypsizygus</taxon>
    </lineage>
</organism>
<feature type="region of interest" description="Disordered" evidence="1">
    <location>
        <begin position="51"/>
        <end position="122"/>
    </location>
</feature>
<comment type="caution">
    <text evidence="2">The sequence shown here is derived from an EMBL/GenBank/DDBJ whole genome shotgun (WGS) entry which is preliminary data.</text>
</comment>
<dbReference type="Proteomes" id="UP000076154">
    <property type="component" value="Unassembled WGS sequence"/>
</dbReference>
<gene>
    <name evidence="2" type="ORF">Hypma_005931</name>
</gene>
<evidence type="ECO:0000256" key="1">
    <source>
        <dbReference type="SAM" id="MobiDB-lite"/>
    </source>
</evidence>
<evidence type="ECO:0000313" key="3">
    <source>
        <dbReference type="Proteomes" id="UP000076154"/>
    </source>
</evidence>
<keyword evidence="3" id="KW-1185">Reference proteome</keyword>
<accession>A0A369KFW8</accession>
<protein>
    <submittedName>
        <fullName evidence="2">Uncharacterized protein</fullName>
    </submittedName>
</protein>
<proteinExistence type="predicted"/>
<sequence>MILLKYLGAKQNAQEMRTVQNQVVIHHFHCGLLEKTKHGSEVMVKWRDMKDTINGPLSNPTTDSDRLTTIARGSEGTPPVLSPAEQEEVDGNNQNIDDPKVTGNGLSWLDCGPPDLTGLENS</sequence>
<name>A0A369KFW8_HYPMA</name>